<comment type="caution">
    <text evidence="8">Lacks conserved residue(s) required for the propagation of feature annotation.</text>
</comment>
<reference evidence="10" key="1">
    <citation type="journal article" date="2019" name="Int. J. Syst. Evol. Microbiol.">
        <title>The Global Catalogue of Microorganisms (GCM) 10K type strain sequencing project: providing services to taxonomists for standard genome sequencing and annotation.</title>
        <authorList>
            <consortium name="The Broad Institute Genomics Platform"/>
            <consortium name="The Broad Institute Genome Sequencing Center for Infectious Disease"/>
            <person name="Wu L."/>
            <person name="Ma J."/>
        </authorList>
    </citation>
    <scope>NUCLEOTIDE SEQUENCE [LARGE SCALE GENOMIC DNA]</scope>
    <source>
        <strain evidence="10">JCM 17069</strain>
    </source>
</reference>
<accession>A0ABP7VM26</accession>
<evidence type="ECO:0000256" key="4">
    <source>
        <dbReference type="ARBA" id="ARBA00022655"/>
    </source>
</evidence>
<dbReference type="GO" id="GO:0016874">
    <property type="term" value="F:ligase activity"/>
    <property type="evidence" value="ECO:0007669"/>
    <property type="project" value="UniProtKB-KW"/>
</dbReference>
<dbReference type="InterPro" id="IPR042176">
    <property type="entry name" value="Pantoate_ligase_C"/>
</dbReference>
<feature type="binding site" evidence="8">
    <location>
        <begin position="186"/>
        <end position="189"/>
    </location>
    <ligand>
        <name>ATP</name>
        <dbReference type="ChEBI" id="CHEBI:30616"/>
    </ligand>
</feature>
<comment type="subunit">
    <text evidence="8">Homodimer.</text>
</comment>
<proteinExistence type="inferred from homology"/>
<feature type="active site" description="Proton donor" evidence="8">
    <location>
        <position position="37"/>
    </location>
</feature>
<dbReference type="SUPFAM" id="SSF52374">
    <property type="entry name" value="Nucleotidylyl transferase"/>
    <property type="match status" value="1"/>
</dbReference>
<protein>
    <recommendedName>
        <fullName evidence="8">Pantothenate synthetase</fullName>
        <shortName evidence="8">PS</shortName>
        <ecNumber evidence="8">6.3.2.1</ecNumber>
    </recommendedName>
    <alternativeName>
        <fullName evidence="8">Pantoate--beta-alanine ligase</fullName>
    </alternativeName>
    <alternativeName>
        <fullName evidence="8">Pantoate-activating enzyme</fullName>
    </alternativeName>
</protein>
<dbReference type="RefSeq" id="WP_344815970.1">
    <property type="nucleotide sequence ID" value="NZ_BAABCT010000002.1"/>
</dbReference>
<comment type="function">
    <text evidence="8">Catalyzes the condensation of pantoate with beta-alanine in an ATP-dependent reaction via a pantoyl-adenylate intermediate.</text>
</comment>
<evidence type="ECO:0000256" key="1">
    <source>
        <dbReference type="ARBA" id="ARBA00004990"/>
    </source>
</evidence>
<keyword evidence="6 8" id="KW-0067">ATP-binding</keyword>
<name>A0ABP7VM26_9FLAO</name>
<organism evidence="9 10">
    <name type="scientific">Flavobacterium cheonanense</name>
    <dbReference type="NCBI Taxonomy" id="706183"/>
    <lineage>
        <taxon>Bacteria</taxon>
        <taxon>Pseudomonadati</taxon>
        <taxon>Bacteroidota</taxon>
        <taxon>Flavobacteriia</taxon>
        <taxon>Flavobacteriales</taxon>
        <taxon>Flavobacteriaceae</taxon>
        <taxon>Flavobacterium</taxon>
    </lineage>
</organism>
<dbReference type="Gene3D" id="3.40.50.620">
    <property type="entry name" value="HUPs"/>
    <property type="match status" value="1"/>
</dbReference>
<keyword evidence="8" id="KW-0963">Cytoplasm</keyword>
<feature type="binding site" evidence="8">
    <location>
        <position position="155"/>
    </location>
    <ligand>
        <name>(R)-pantoate</name>
        <dbReference type="ChEBI" id="CHEBI:15980"/>
    </ligand>
</feature>
<sequence length="282" mass="32249">MHIFSKKADLINHLKENNLDKSTVGFVPTMGALHAGHLSLLKKSIENNATTVISIFVNPTQFNNPEDLKKYPRTLESDVEKIKTISEKILIYAPTVEDIYDGNTKSQHYNFDGLENQMEGKFRPGHFDGVGTVVKRLFEIVNPSNAYFGEKDFQQLQIVKKLVEKEKLSVTIIGCPIFREQNGLAMSSRNERLSENEKKEASIIFKTLNEVKHLFGTKSAKEVAEYVTKTFLNHPIFELEYFEIADEASLLTCKRKNKKKKYRAFIAVFVNKIRLIDTISLN</sequence>
<evidence type="ECO:0000256" key="2">
    <source>
        <dbReference type="ARBA" id="ARBA00009256"/>
    </source>
</evidence>
<keyword evidence="10" id="KW-1185">Reference proteome</keyword>
<evidence type="ECO:0000256" key="7">
    <source>
        <dbReference type="ARBA" id="ARBA00048258"/>
    </source>
</evidence>
<dbReference type="Proteomes" id="UP001500367">
    <property type="component" value="Unassembled WGS sequence"/>
</dbReference>
<dbReference type="Pfam" id="PF02569">
    <property type="entry name" value="Pantoate_ligase"/>
    <property type="match status" value="1"/>
</dbReference>
<evidence type="ECO:0000313" key="10">
    <source>
        <dbReference type="Proteomes" id="UP001500367"/>
    </source>
</evidence>
<dbReference type="InterPro" id="IPR014729">
    <property type="entry name" value="Rossmann-like_a/b/a_fold"/>
</dbReference>
<gene>
    <name evidence="8 9" type="primary">panC</name>
    <name evidence="9" type="ORF">GCM10022389_13570</name>
</gene>
<dbReference type="Gene3D" id="3.30.1300.10">
    <property type="entry name" value="Pantoate-beta-alanine ligase, C-terminal domain"/>
    <property type="match status" value="1"/>
</dbReference>
<evidence type="ECO:0000256" key="6">
    <source>
        <dbReference type="ARBA" id="ARBA00022840"/>
    </source>
</evidence>
<dbReference type="NCBIfam" id="TIGR00018">
    <property type="entry name" value="panC"/>
    <property type="match status" value="1"/>
</dbReference>
<feature type="binding site" evidence="8">
    <location>
        <position position="61"/>
    </location>
    <ligand>
        <name>beta-alanine</name>
        <dbReference type="ChEBI" id="CHEBI:57966"/>
    </ligand>
</feature>
<comment type="pathway">
    <text evidence="1 8">Cofactor biosynthesis; (R)-pantothenate biosynthesis; (R)-pantothenate from (R)-pantoate and beta-alanine: step 1/1.</text>
</comment>
<feature type="binding site" evidence="8">
    <location>
        <begin position="30"/>
        <end position="37"/>
    </location>
    <ligand>
        <name>ATP</name>
        <dbReference type="ChEBI" id="CHEBI:30616"/>
    </ligand>
</feature>
<keyword evidence="3 8" id="KW-0436">Ligase</keyword>
<dbReference type="EMBL" id="BAABCT010000002">
    <property type="protein sequence ID" value="GAA4069655.1"/>
    <property type="molecule type" value="Genomic_DNA"/>
</dbReference>
<dbReference type="InterPro" id="IPR003721">
    <property type="entry name" value="Pantoate_ligase"/>
</dbReference>
<keyword evidence="4 8" id="KW-0566">Pantothenate biosynthesis</keyword>
<evidence type="ECO:0000256" key="5">
    <source>
        <dbReference type="ARBA" id="ARBA00022741"/>
    </source>
</evidence>
<evidence type="ECO:0000313" key="9">
    <source>
        <dbReference type="EMBL" id="GAA4069655.1"/>
    </source>
</evidence>
<comment type="catalytic activity">
    <reaction evidence="7 8">
        <text>(R)-pantoate + beta-alanine + ATP = (R)-pantothenate + AMP + diphosphate + H(+)</text>
        <dbReference type="Rhea" id="RHEA:10912"/>
        <dbReference type="ChEBI" id="CHEBI:15378"/>
        <dbReference type="ChEBI" id="CHEBI:15980"/>
        <dbReference type="ChEBI" id="CHEBI:29032"/>
        <dbReference type="ChEBI" id="CHEBI:30616"/>
        <dbReference type="ChEBI" id="CHEBI:33019"/>
        <dbReference type="ChEBI" id="CHEBI:57966"/>
        <dbReference type="ChEBI" id="CHEBI:456215"/>
        <dbReference type="EC" id="6.3.2.1"/>
    </reaction>
</comment>
<comment type="similarity">
    <text evidence="2 8">Belongs to the pantothenate synthetase family.</text>
</comment>
<evidence type="ECO:0000256" key="8">
    <source>
        <dbReference type="HAMAP-Rule" id="MF_00158"/>
    </source>
</evidence>
<dbReference type="EC" id="6.3.2.1" evidence="8"/>
<keyword evidence="5 8" id="KW-0547">Nucleotide-binding</keyword>
<dbReference type="PANTHER" id="PTHR21299:SF1">
    <property type="entry name" value="PANTOATE--BETA-ALANINE LIGASE"/>
    <property type="match status" value="1"/>
</dbReference>
<comment type="caution">
    <text evidence="9">The sequence shown here is derived from an EMBL/GenBank/DDBJ whole genome shotgun (WGS) entry which is preliminary data.</text>
</comment>
<feature type="binding site" evidence="8">
    <location>
        <begin position="149"/>
        <end position="152"/>
    </location>
    <ligand>
        <name>ATP</name>
        <dbReference type="ChEBI" id="CHEBI:30616"/>
    </ligand>
</feature>
<feature type="binding site" evidence="8">
    <location>
        <position position="61"/>
    </location>
    <ligand>
        <name>(R)-pantoate</name>
        <dbReference type="ChEBI" id="CHEBI:15980"/>
    </ligand>
</feature>
<comment type="subcellular location">
    <subcellularLocation>
        <location evidence="8">Cytoplasm</location>
    </subcellularLocation>
</comment>
<dbReference type="HAMAP" id="MF_00158">
    <property type="entry name" value="PanC"/>
    <property type="match status" value="1"/>
</dbReference>
<comment type="miscellaneous">
    <text evidence="8">The reaction proceeds by a bi uni uni bi ping pong mechanism.</text>
</comment>
<dbReference type="PANTHER" id="PTHR21299">
    <property type="entry name" value="CYTIDYLATE KINASE/PANTOATE-BETA-ALANINE LIGASE"/>
    <property type="match status" value="1"/>
</dbReference>
<evidence type="ECO:0000256" key="3">
    <source>
        <dbReference type="ARBA" id="ARBA00022598"/>
    </source>
</evidence>